<comment type="catalytic activity">
    <reaction evidence="6">
        <text>formylthiophene + hydrogen cyanide = (2R)-2-hydroxy-2-(thiophen-2-yl)acetonitrile</text>
        <dbReference type="Rhea" id="RHEA:77455"/>
        <dbReference type="ChEBI" id="CHEBI:18407"/>
        <dbReference type="ChEBI" id="CHEBI:87301"/>
        <dbReference type="ChEBI" id="CHEBI:197332"/>
    </reaction>
</comment>
<evidence type="ECO:0000256" key="12">
    <source>
        <dbReference type="ARBA" id="ARBA00052600"/>
    </source>
</evidence>
<evidence type="ECO:0000256" key="1">
    <source>
        <dbReference type="ARBA" id="ARBA00022801"/>
    </source>
</evidence>
<proteinExistence type="inferred from homology"/>
<evidence type="ECO:0000256" key="13">
    <source>
        <dbReference type="ARBA" id="ARBA00052609"/>
    </source>
</evidence>
<evidence type="ECO:0000256" key="10">
    <source>
        <dbReference type="ARBA" id="ARBA00052033"/>
    </source>
</evidence>
<evidence type="ECO:0000256" key="16">
    <source>
        <dbReference type="ARBA" id="ARBA00066572"/>
    </source>
</evidence>
<keyword evidence="1" id="KW-0378">Hydrolase</keyword>
<comment type="catalytic activity">
    <reaction evidence="5">
        <text>benzaldehyde + hydrogen cyanide = (S)-mandelonitrile</text>
        <dbReference type="Rhea" id="RHEA:77427"/>
        <dbReference type="ChEBI" id="CHEBI:17169"/>
        <dbReference type="ChEBI" id="CHEBI:18407"/>
        <dbReference type="ChEBI" id="CHEBI:36941"/>
    </reaction>
</comment>
<comment type="caution">
    <text evidence="22">The sequence shown here is derived from an EMBL/GenBank/DDBJ whole genome shotgun (WGS) entry which is preliminary data.</text>
</comment>
<comment type="catalytic activity">
    <reaction evidence="2">
        <text>4-methoxybenzaldehyde + hydrogen cyanide = (2S)-2-hydroxy-2-(4-methoxyphenyl)acetonitrile</text>
        <dbReference type="Rhea" id="RHEA:77447"/>
        <dbReference type="ChEBI" id="CHEBI:18407"/>
        <dbReference type="ChEBI" id="CHEBI:28235"/>
        <dbReference type="ChEBI" id="CHEBI:197328"/>
    </reaction>
</comment>
<evidence type="ECO:0000256" key="14">
    <source>
        <dbReference type="ARBA" id="ARBA00052826"/>
    </source>
</evidence>
<dbReference type="GO" id="GO:0047606">
    <property type="term" value="F:(S)-hydroxynitrile lyase activity"/>
    <property type="evidence" value="ECO:0007669"/>
    <property type="project" value="UniProtKB-EC"/>
</dbReference>
<feature type="domain" description="AB hydrolase-1" evidence="21">
    <location>
        <begin position="18"/>
        <end position="243"/>
    </location>
</feature>
<dbReference type="InterPro" id="IPR000073">
    <property type="entry name" value="AB_hydrolase_1"/>
</dbReference>
<comment type="catalytic activity">
    <reaction evidence="7">
        <text>butan-2-one + hydrogen cyanide = 2-hydroxy-2-methylbutanenitrile</text>
        <dbReference type="Rhea" id="RHEA:77467"/>
        <dbReference type="ChEBI" id="CHEBI:18407"/>
        <dbReference type="ChEBI" id="CHEBI:28398"/>
        <dbReference type="ChEBI" id="CHEBI:60954"/>
    </reaction>
    <physiologicalReaction direction="right-to-left" evidence="7">
        <dbReference type="Rhea" id="RHEA:77469"/>
    </physiologicalReaction>
</comment>
<dbReference type="SUPFAM" id="SSF53474">
    <property type="entry name" value="alpha/beta-Hydrolases"/>
    <property type="match status" value="1"/>
</dbReference>
<comment type="catalytic activity">
    <reaction evidence="11">
        <text>3-formylthiophene + hydrogen cyanide = (2S)-2-hydroxy-2-(thiophen-3-yl)acetonitrile</text>
        <dbReference type="Rhea" id="RHEA:77459"/>
        <dbReference type="ChEBI" id="CHEBI:18407"/>
        <dbReference type="ChEBI" id="CHEBI:87611"/>
        <dbReference type="ChEBI" id="CHEBI:197333"/>
    </reaction>
</comment>
<reference evidence="22 23" key="1">
    <citation type="submission" date="2024-08" db="EMBL/GenBank/DDBJ databases">
        <title>Insights into the chromosomal genome structure of Flemingia macrophylla.</title>
        <authorList>
            <person name="Ding Y."/>
            <person name="Zhao Y."/>
            <person name="Bi W."/>
            <person name="Wu M."/>
            <person name="Zhao G."/>
            <person name="Gong Y."/>
            <person name="Li W."/>
            <person name="Zhang P."/>
        </authorList>
    </citation>
    <scope>NUCLEOTIDE SEQUENCE [LARGE SCALE GENOMIC DNA]</scope>
    <source>
        <strain evidence="22">DYQJB</strain>
        <tissue evidence="22">Leaf</tissue>
    </source>
</reference>
<comment type="catalytic activity">
    <reaction evidence="13">
        <text>cyclohexanecarbaldehyde + hydrogen cyanide = (2S)-2-cyclohexyl-2-hydroxyacetonitrile</text>
        <dbReference type="Rhea" id="RHEA:77423"/>
        <dbReference type="ChEBI" id="CHEBI:18407"/>
        <dbReference type="ChEBI" id="CHEBI:197359"/>
        <dbReference type="ChEBI" id="CHEBI:197360"/>
    </reaction>
</comment>
<gene>
    <name evidence="22" type="ORF">Fmac_014836</name>
</gene>
<comment type="catalytic activity">
    <reaction evidence="4">
        <text>2-hydroxy-2-methylpropanenitrile = acetone + hydrogen cyanide</text>
        <dbReference type="Rhea" id="RHEA:11932"/>
        <dbReference type="ChEBI" id="CHEBI:15347"/>
        <dbReference type="ChEBI" id="CHEBI:15348"/>
        <dbReference type="ChEBI" id="CHEBI:18407"/>
    </reaction>
    <physiologicalReaction direction="left-to-right" evidence="4">
        <dbReference type="Rhea" id="RHEA:11933"/>
    </physiologicalReaction>
</comment>
<evidence type="ECO:0000313" key="23">
    <source>
        <dbReference type="Proteomes" id="UP001603857"/>
    </source>
</evidence>
<keyword evidence="23" id="KW-1185">Reference proteome</keyword>
<accession>A0ABD1MCV5</accession>
<comment type="catalytic activity">
    <reaction evidence="9">
        <text>acrolein + hydrogen cyanide = (2S)-2-hydroxybut-3-enenitrile</text>
        <dbReference type="Rhea" id="RHEA:77411"/>
        <dbReference type="ChEBI" id="CHEBI:15368"/>
        <dbReference type="ChEBI" id="CHEBI:18407"/>
        <dbReference type="ChEBI" id="CHEBI:197356"/>
    </reaction>
</comment>
<evidence type="ECO:0000256" key="19">
    <source>
        <dbReference type="ARBA" id="ARBA00078291"/>
    </source>
</evidence>
<evidence type="ECO:0000256" key="6">
    <source>
        <dbReference type="ARBA" id="ARBA00050608"/>
    </source>
</evidence>
<organism evidence="22 23">
    <name type="scientific">Flemingia macrophylla</name>
    <dbReference type="NCBI Taxonomy" id="520843"/>
    <lineage>
        <taxon>Eukaryota</taxon>
        <taxon>Viridiplantae</taxon>
        <taxon>Streptophyta</taxon>
        <taxon>Embryophyta</taxon>
        <taxon>Tracheophyta</taxon>
        <taxon>Spermatophyta</taxon>
        <taxon>Magnoliopsida</taxon>
        <taxon>eudicotyledons</taxon>
        <taxon>Gunneridae</taxon>
        <taxon>Pentapetalae</taxon>
        <taxon>rosids</taxon>
        <taxon>fabids</taxon>
        <taxon>Fabales</taxon>
        <taxon>Fabaceae</taxon>
        <taxon>Papilionoideae</taxon>
        <taxon>50 kb inversion clade</taxon>
        <taxon>NPAAA clade</taxon>
        <taxon>indigoferoid/millettioid clade</taxon>
        <taxon>Phaseoleae</taxon>
        <taxon>Flemingia</taxon>
    </lineage>
</organism>
<dbReference type="PANTHER" id="PTHR10992:SF1083">
    <property type="entry name" value="METHYLESTERASE 1"/>
    <property type="match status" value="1"/>
</dbReference>
<evidence type="ECO:0000256" key="20">
    <source>
        <dbReference type="ARBA" id="ARBA00079794"/>
    </source>
</evidence>
<evidence type="ECO:0000256" key="15">
    <source>
        <dbReference type="ARBA" id="ARBA00060885"/>
    </source>
</evidence>
<dbReference type="InterPro" id="IPR029058">
    <property type="entry name" value="AB_hydrolase_fold"/>
</dbReference>
<evidence type="ECO:0000313" key="22">
    <source>
        <dbReference type="EMBL" id="KAL2333623.1"/>
    </source>
</evidence>
<evidence type="ECO:0000256" key="17">
    <source>
        <dbReference type="ARBA" id="ARBA00069221"/>
    </source>
</evidence>
<dbReference type="FunFam" id="3.40.50.1820:FF:000051">
    <property type="entry name" value="(S)-hydroxynitrile lyase"/>
    <property type="match status" value="1"/>
</dbReference>
<sequence>MSSGNCMNRKHYVLVHGAWCWDKLKPLLETSGHHVTLLDLAASGTNMKKIEDVDTFSVYSEPLLELLATLPPNEKVILIGHSLGGLNIALAMDKFPDKVAVGVFLTAFVPDTEHKPSYVVEKCIESTPKENWLDSKFSQRENKSITVFGHKFLSNKLYQACSVEDQELAKTLIRPGSLFIQDLSQQKTFSKQGYGSVPLAFIVCTEDLANPLKFQLWMIQNVGTNVDVLEIKGADHMAMLSKPHQLCDFLLHIATKYA</sequence>
<evidence type="ECO:0000256" key="7">
    <source>
        <dbReference type="ARBA" id="ARBA00051647"/>
    </source>
</evidence>
<dbReference type="Pfam" id="PF00561">
    <property type="entry name" value="Abhydrolase_1"/>
    <property type="match status" value="1"/>
</dbReference>
<comment type="similarity">
    <text evidence="15">Belongs to the AB hydrolase superfamily. Hydroxynitrile lyase family.</text>
</comment>
<dbReference type="EMBL" id="JBGMDY010000005">
    <property type="protein sequence ID" value="KAL2333623.1"/>
    <property type="molecule type" value="Genomic_DNA"/>
</dbReference>
<name>A0ABD1MCV5_9FABA</name>
<comment type="catalytic activity">
    <reaction evidence="8">
        <text>a disubstituted aliphatic (S)-hydroxynitrile = a ketone + hydrogen cyanide</text>
        <dbReference type="Rhea" id="RHEA:56592"/>
        <dbReference type="ChEBI" id="CHEBI:17087"/>
        <dbReference type="ChEBI" id="CHEBI:18407"/>
        <dbReference type="ChEBI" id="CHEBI:140597"/>
        <dbReference type="EC" id="4.1.2.47"/>
    </reaction>
</comment>
<evidence type="ECO:0000259" key="21">
    <source>
        <dbReference type="Pfam" id="PF00561"/>
    </source>
</evidence>
<evidence type="ECO:0000256" key="2">
    <source>
        <dbReference type="ARBA" id="ARBA00050104"/>
    </source>
</evidence>
<evidence type="ECO:0000256" key="11">
    <source>
        <dbReference type="ARBA" id="ARBA00052511"/>
    </source>
</evidence>
<dbReference type="GO" id="GO:0016787">
    <property type="term" value="F:hydrolase activity"/>
    <property type="evidence" value="ECO:0007669"/>
    <property type="project" value="UniProtKB-KW"/>
</dbReference>
<dbReference type="AlphaFoldDB" id="A0ABD1MCV5"/>
<comment type="catalytic activity">
    <reaction evidence="3">
        <text>a monosubstituted aliphatic (S)-hydroxynitrile = an aldehyde + hydrogen cyanide</text>
        <dbReference type="Rhea" id="RHEA:56588"/>
        <dbReference type="ChEBI" id="CHEBI:17478"/>
        <dbReference type="ChEBI" id="CHEBI:18407"/>
        <dbReference type="ChEBI" id="CHEBI:140596"/>
        <dbReference type="EC" id="4.1.2.47"/>
    </reaction>
</comment>
<evidence type="ECO:0000256" key="9">
    <source>
        <dbReference type="ARBA" id="ARBA00051977"/>
    </source>
</evidence>
<dbReference type="InterPro" id="IPR045889">
    <property type="entry name" value="MES/HNL"/>
</dbReference>
<dbReference type="Proteomes" id="UP001603857">
    <property type="component" value="Unassembled WGS sequence"/>
</dbReference>
<comment type="catalytic activity">
    <reaction evidence="10">
        <text>2-methylpropanal + hydrogen cyanide = (2S)-2-hydroxy-3-methylbutanenitrile</text>
        <dbReference type="Rhea" id="RHEA:77403"/>
        <dbReference type="ChEBI" id="CHEBI:18407"/>
        <dbReference type="ChEBI" id="CHEBI:48943"/>
        <dbReference type="ChEBI" id="CHEBI:197354"/>
    </reaction>
</comment>
<dbReference type="PANTHER" id="PTHR10992">
    <property type="entry name" value="METHYLESTERASE FAMILY MEMBER"/>
    <property type="match status" value="1"/>
</dbReference>
<protein>
    <recommendedName>
        <fullName evidence="17">(S)-hydroxynitrile lyase</fullName>
        <ecNumber evidence="16">4.1.2.47</ecNumber>
    </recommendedName>
    <alternativeName>
        <fullName evidence="18">2-hydroxy-2-methylpropanenitrile lyase</fullName>
    </alternativeName>
    <alternativeName>
        <fullName evidence="19">Acetone cyanohydrin lyase</fullName>
    </alternativeName>
    <alternativeName>
        <fullName evidence="20">Hydroxynitrile lyase</fullName>
    </alternativeName>
</protein>
<comment type="catalytic activity">
    <reaction evidence="14">
        <text>an aromatic (S)-hydroxynitrile = an aromatic aldehyde + hydrogen cyanide</text>
        <dbReference type="Rhea" id="RHEA:54660"/>
        <dbReference type="ChEBI" id="CHEBI:18407"/>
        <dbReference type="ChEBI" id="CHEBI:33855"/>
        <dbReference type="ChEBI" id="CHEBI:138306"/>
        <dbReference type="EC" id="4.1.2.47"/>
    </reaction>
</comment>
<evidence type="ECO:0000256" key="4">
    <source>
        <dbReference type="ARBA" id="ARBA00050262"/>
    </source>
</evidence>
<evidence type="ECO:0000256" key="18">
    <source>
        <dbReference type="ARBA" id="ARBA00076040"/>
    </source>
</evidence>
<evidence type="ECO:0000256" key="8">
    <source>
        <dbReference type="ARBA" id="ARBA00051735"/>
    </source>
</evidence>
<evidence type="ECO:0000256" key="3">
    <source>
        <dbReference type="ARBA" id="ARBA00050241"/>
    </source>
</evidence>
<dbReference type="EC" id="4.1.2.47" evidence="16"/>
<evidence type="ECO:0000256" key="5">
    <source>
        <dbReference type="ARBA" id="ARBA00050358"/>
    </source>
</evidence>
<dbReference type="Gene3D" id="3.40.50.1820">
    <property type="entry name" value="alpha/beta hydrolase"/>
    <property type="match status" value="1"/>
</dbReference>
<comment type="catalytic activity">
    <reaction evidence="12">
        <text>2,2-dimethylpropanal + hydrogen cyanide = (2S)-2-hydroxy-3,3-dimethylbutanenitrile</text>
        <dbReference type="Rhea" id="RHEA:77407"/>
        <dbReference type="ChEBI" id="CHEBI:18407"/>
        <dbReference type="ChEBI" id="CHEBI:141557"/>
        <dbReference type="ChEBI" id="CHEBI:197355"/>
    </reaction>
</comment>